<evidence type="ECO:0000256" key="1">
    <source>
        <dbReference type="SAM" id="MobiDB-lite"/>
    </source>
</evidence>
<keyword evidence="2" id="KW-0812">Transmembrane</keyword>
<proteinExistence type="predicted"/>
<feature type="transmembrane region" description="Helical" evidence="2">
    <location>
        <begin position="525"/>
        <end position="546"/>
    </location>
</feature>
<feature type="domain" description="KAP NTPase" evidence="3">
    <location>
        <begin position="35"/>
        <end position="307"/>
    </location>
</feature>
<feature type="transmembrane region" description="Helical" evidence="2">
    <location>
        <begin position="97"/>
        <end position="118"/>
    </location>
</feature>
<dbReference type="EMBL" id="CAWYQH010000130">
    <property type="protein sequence ID" value="CAK8692065.1"/>
    <property type="molecule type" value="Genomic_DNA"/>
</dbReference>
<evidence type="ECO:0000313" key="4">
    <source>
        <dbReference type="EMBL" id="CAK8692065.1"/>
    </source>
</evidence>
<reference evidence="4 5" key="1">
    <citation type="submission" date="2024-02" db="EMBL/GenBank/DDBJ databases">
        <authorList>
            <person name="Daric V."/>
            <person name="Darras S."/>
        </authorList>
    </citation>
    <scope>NUCLEOTIDE SEQUENCE [LARGE SCALE GENOMIC DNA]</scope>
</reference>
<dbReference type="Pfam" id="PF07693">
    <property type="entry name" value="KAP_NTPase"/>
    <property type="match status" value="1"/>
</dbReference>
<accession>A0ABP0GKE7</accession>
<feature type="region of interest" description="Disordered" evidence="1">
    <location>
        <begin position="617"/>
        <end position="643"/>
    </location>
</feature>
<evidence type="ECO:0000313" key="5">
    <source>
        <dbReference type="Proteomes" id="UP001642483"/>
    </source>
</evidence>
<dbReference type="Proteomes" id="UP001642483">
    <property type="component" value="Unassembled WGS sequence"/>
</dbReference>
<comment type="caution">
    <text evidence="4">The sequence shown here is derived from an EMBL/GenBank/DDBJ whole genome shotgun (WGS) entry which is preliminary data.</text>
</comment>
<evidence type="ECO:0000256" key="2">
    <source>
        <dbReference type="SAM" id="Phobius"/>
    </source>
</evidence>
<sequence>MAHGNNFHIVNDVKPTGNILNDSDTGVDYLGNYIYAEALAKRIKHVSTPITIGIFARWGSGKSFLMKFVKGLLVNDQLQSESHTIIRGRHSNWHFRCCLQTILLIFFIFLIVICAIFAGSPQYFGRHLGFLVEKGIAKDEAAITSSTITDTLPNETVTISASKNSLSDTWINYVRYTCLTILLLSLLLFCIMVCSSSDWWSDKTFESLKLLMFVAFTKLPISNIESSICKGLDEDVSLHLNKNLKTTEKGFYFSTRYIFVNFNAWECAGCDTLWAGIITNLIDAVEAEFGSIPTRLIRMLTVEAVPINKFNAKEQPTVVFVKLTSMSREDVISIMLDYGVVCSCEEYVTWKRNSAKKEKRARVLHTKSENRFKQWWVVHYSSSSSAYNAKEDLNLKRIEVLYHDPAYLIEKRQNIDSFKHVVDSNKDEYTERKKSKLNLEISDQERLISNKKCFDESSQQEKEDVSFFKHFAKYPKTTCKFPVLFWWILIFFSGLTIPFLTYSVAESLQLDVFRTPRTVPVAVQIAAWMPATLAASFVIIKFFWAMMHSQHTRINRALKGTKENLAAELGFMNKVKTETTTSCALLFPTVLVLNLKINRSLAENLLLEEAAEVQKEASTGSIKEQEFDLNPNSEQLSETSNVS</sequence>
<feature type="compositionally biased region" description="Polar residues" evidence="1">
    <location>
        <begin position="630"/>
        <end position="643"/>
    </location>
</feature>
<gene>
    <name evidence="4" type="ORF">CVLEPA_LOCUS24815</name>
</gene>
<dbReference type="PANTHER" id="PTHR22674:SF6">
    <property type="entry name" value="NTPASE KAP FAMILY P-LOOP DOMAIN-CONTAINING PROTEIN 1"/>
    <property type="match status" value="1"/>
</dbReference>
<evidence type="ECO:0000259" key="3">
    <source>
        <dbReference type="Pfam" id="PF07693"/>
    </source>
</evidence>
<protein>
    <recommendedName>
        <fullName evidence="3">KAP NTPase domain-containing protein</fullName>
    </recommendedName>
</protein>
<dbReference type="InterPro" id="IPR052754">
    <property type="entry name" value="NTPase_KAP_P-loop"/>
</dbReference>
<dbReference type="PANTHER" id="PTHR22674">
    <property type="entry name" value="NTPASE, KAP FAMILY P-LOOP DOMAIN-CONTAINING 1"/>
    <property type="match status" value="1"/>
</dbReference>
<feature type="transmembrane region" description="Helical" evidence="2">
    <location>
        <begin position="483"/>
        <end position="505"/>
    </location>
</feature>
<keyword evidence="2" id="KW-0472">Membrane</keyword>
<feature type="transmembrane region" description="Helical" evidence="2">
    <location>
        <begin position="173"/>
        <end position="194"/>
    </location>
</feature>
<keyword evidence="2" id="KW-1133">Transmembrane helix</keyword>
<organism evidence="4 5">
    <name type="scientific">Clavelina lepadiformis</name>
    <name type="common">Light-bulb sea squirt</name>
    <name type="synonym">Ascidia lepadiformis</name>
    <dbReference type="NCBI Taxonomy" id="159417"/>
    <lineage>
        <taxon>Eukaryota</taxon>
        <taxon>Metazoa</taxon>
        <taxon>Chordata</taxon>
        <taxon>Tunicata</taxon>
        <taxon>Ascidiacea</taxon>
        <taxon>Aplousobranchia</taxon>
        <taxon>Clavelinidae</taxon>
        <taxon>Clavelina</taxon>
    </lineage>
</organism>
<dbReference type="InterPro" id="IPR011646">
    <property type="entry name" value="KAP_P-loop"/>
</dbReference>
<name>A0ABP0GKE7_CLALP</name>
<keyword evidence="5" id="KW-1185">Reference proteome</keyword>